<keyword evidence="1" id="KW-1133">Transmembrane helix</keyword>
<dbReference type="VEuPathDB" id="FungiDB:BDBG_07057"/>
<evidence type="ECO:0000313" key="2">
    <source>
        <dbReference type="EMBL" id="OAT11608.1"/>
    </source>
</evidence>
<dbReference type="EMBL" id="GG657464">
    <property type="protein sequence ID" value="OAT11608.1"/>
    <property type="molecule type" value="Genomic_DNA"/>
</dbReference>
<feature type="transmembrane region" description="Helical" evidence="1">
    <location>
        <begin position="45"/>
        <end position="67"/>
    </location>
</feature>
<keyword evidence="1" id="KW-0812">Transmembrane</keyword>
<evidence type="ECO:0000313" key="3">
    <source>
        <dbReference type="Proteomes" id="UP000002038"/>
    </source>
</evidence>
<dbReference type="GeneID" id="8502781"/>
<protein>
    <submittedName>
        <fullName evidence="2">Uncharacterized protein</fullName>
    </submittedName>
</protein>
<proteinExistence type="predicted"/>
<sequence length="87" mass="9926">MLAMYRVETATAEPTTNQDCDSPLPVDIEILGQLRRLEEGIWDSFMVSNFHACFVVRGIFIWLWTVLAFPPVDLLELAYAVHINISD</sequence>
<dbReference type="AlphaFoldDB" id="A0A179UWW3"/>
<accession>A0A179UWW3</accession>
<dbReference type="Proteomes" id="UP000002038">
    <property type="component" value="Unassembled WGS sequence"/>
</dbReference>
<dbReference type="RefSeq" id="XP_002622546.2">
    <property type="nucleotide sequence ID" value="XM_002622500.2"/>
</dbReference>
<keyword evidence="1" id="KW-0472">Membrane</keyword>
<dbReference type="KEGG" id="bgh:BDBG_07057"/>
<reference evidence="3" key="1">
    <citation type="journal article" date="2015" name="PLoS Genet.">
        <title>The dynamic genome and transcriptome of the human fungal pathogen Blastomyces and close relative Emmonsia.</title>
        <authorList>
            <person name="Munoz J.F."/>
            <person name="Gauthier G.M."/>
            <person name="Desjardins C.A."/>
            <person name="Gallo J.E."/>
            <person name="Holder J."/>
            <person name="Sullivan T.D."/>
            <person name="Marty A.J."/>
            <person name="Carmen J.C."/>
            <person name="Chen Z."/>
            <person name="Ding L."/>
            <person name="Gujja S."/>
            <person name="Magrini V."/>
            <person name="Misas E."/>
            <person name="Mitreva M."/>
            <person name="Priest M."/>
            <person name="Saif S."/>
            <person name="Whiston E.A."/>
            <person name="Young S."/>
            <person name="Zeng Q."/>
            <person name="Goldman W.E."/>
            <person name="Mardis E.R."/>
            <person name="Taylor J.W."/>
            <person name="McEwen J.G."/>
            <person name="Clay O.K."/>
            <person name="Klein B.S."/>
            <person name="Cuomo C.A."/>
        </authorList>
    </citation>
    <scope>NUCLEOTIDE SEQUENCE [LARGE SCALE GENOMIC DNA]</scope>
    <source>
        <strain evidence="3">SLH14081</strain>
    </source>
</reference>
<gene>
    <name evidence="2" type="ORF">BDBG_07057</name>
</gene>
<evidence type="ECO:0000256" key="1">
    <source>
        <dbReference type="SAM" id="Phobius"/>
    </source>
</evidence>
<organism evidence="2 3">
    <name type="scientific">Blastomyces gilchristii (strain SLH14081)</name>
    <name type="common">Blastomyces dermatitidis</name>
    <dbReference type="NCBI Taxonomy" id="559298"/>
    <lineage>
        <taxon>Eukaryota</taxon>
        <taxon>Fungi</taxon>
        <taxon>Dikarya</taxon>
        <taxon>Ascomycota</taxon>
        <taxon>Pezizomycotina</taxon>
        <taxon>Eurotiomycetes</taxon>
        <taxon>Eurotiomycetidae</taxon>
        <taxon>Onygenales</taxon>
        <taxon>Ajellomycetaceae</taxon>
        <taxon>Blastomyces</taxon>
    </lineage>
</organism>
<name>A0A179UWW3_BLAGS</name>
<keyword evidence="3" id="KW-1185">Reference proteome</keyword>